<accession>A0A8B6BW68</accession>
<protein>
    <recommendedName>
        <fullName evidence="1">DUF7869 domain-containing protein</fullName>
    </recommendedName>
</protein>
<dbReference type="OrthoDB" id="6110576at2759"/>
<sequence>MINDYKCLLDPYQYEDIDEESDTEEDFSYFEEHGSVETLPKKRTMDDRHSERKGKMKILALDTLQVVFCCSVFCLSGVKVEDLAMARNLFQEKTKSERSQCIIDWIILSSNSRGSERQWIVGSKNVCLKAWRLTLGIPESTFYTIQKQVLDGKVTAEKSGRPLGSVEPKTLTALAWLQDFANSYAGFMPDSKQLHLPCCLTKSSVYSTMVSELEGPTSQCISLSHFLLVWRTELRHIAIPRRSRFSECNTCVLLKNEIESTRNKEVRKQLMQQRDTHLKQQKSEREKYYKHAMKARRNPDKYLSIIMDAMDQAKTMIPHFTATPKFADGMWKLKTHLLGAIVHGIGAYGFFDIFQWPHGSNLTVSTLMNILFMMKDSLPEVLYLQMDNCGRENKNRYLMSFLAFLVELKVFRKIKLSFLMVGHTHEDIDQMFSRFSIWLNHNSCKTMDSLMNGFQNCYNPKPTSIKTCQVYNYSEWITPYLAPMSGHSRHHVYKFKLENGKTKMVFKEWTTTKAWRECEGSDRYPLLRLPTTQPKLLQPNFQDLDKVESSILGARKFIDKKDMIWWERFFQEKHNEELEYEDDDSSFKLFELARFVAQRPLPDITTFSVPEIVVNRDVMPPVILGKKTKPAKSQPIIMEEGLKADDFVLTNLEKYSDEWPQIGKVISICGHNIHILWYKGSKSTSWSPCTMPISGQRGKREPFTETVTRDQIWKSGFQLTNNGYLPKSVKDAIDRY</sequence>
<proteinExistence type="predicted"/>
<dbReference type="EMBL" id="UYJE01000819">
    <property type="protein sequence ID" value="VDH96817.1"/>
    <property type="molecule type" value="Genomic_DNA"/>
</dbReference>
<dbReference type="PANTHER" id="PTHR33153:SF3">
    <property type="entry name" value="TRAFFICKING PROTEIN PARTICLE COMPLEX SUBUNIT 11 DOMAIN-CONTAINING PROTEIN"/>
    <property type="match status" value="1"/>
</dbReference>
<feature type="domain" description="DUF7869" evidence="1">
    <location>
        <begin position="328"/>
        <end position="511"/>
    </location>
</feature>
<dbReference type="InterPro" id="IPR057191">
    <property type="entry name" value="DUF7869"/>
</dbReference>
<dbReference type="Proteomes" id="UP000596742">
    <property type="component" value="Unassembled WGS sequence"/>
</dbReference>
<dbReference type="AlphaFoldDB" id="A0A8B6BW68"/>
<organism evidence="2 3">
    <name type="scientific">Mytilus galloprovincialis</name>
    <name type="common">Mediterranean mussel</name>
    <dbReference type="NCBI Taxonomy" id="29158"/>
    <lineage>
        <taxon>Eukaryota</taxon>
        <taxon>Metazoa</taxon>
        <taxon>Spiralia</taxon>
        <taxon>Lophotrochozoa</taxon>
        <taxon>Mollusca</taxon>
        <taxon>Bivalvia</taxon>
        <taxon>Autobranchia</taxon>
        <taxon>Pteriomorphia</taxon>
        <taxon>Mytilida</taxon>
        <taxon>Mytiloidea</taxon>
        <taxon>Mytilidae</taxon>
        <taxon>Mytilinae</taxon>
        <taxon>Mytilus</taxon>
    </lineage>
</organism>
<comment type="caution">
    <text evidence="2">The sequence shown here is derived from an EMBL/GenBank/DDBJ whole genome shotgun (WGS) entry which is preliminary data.</text>
</comment>
<dbReference type="PANTHER" id="PTHR33153">
    <property type="entry name" value="MYND-TYPE DOMAIN-CONTAINING PROTEIN"/>
    <property type="match status" value="1"/>
</dbReference>
<reference evidence="2" key="1">
    <citation type="submission" date="2018-11" db="EMBL/GenBank/DDBJ databases">
        <authorList>
            <person name="Alioto T."/>
            <person name="Alioto T."/>
        </authorList>
    </citation>
    <scope>NUCLEOTIDE SEQUENCE</scope>
</reference>
<keyword evidence="3" id="KW-1185">Reference proteome</keyword>
<dbReference type="Pfam" id="PF25273">
    <property type="entry name" value="DUF7869"/>
    <property type="match status" value="1"/>
</dbReference>
<evidence type="ECO:0000259" key="1">
    <source>
        <dbReference type="Pfam" id="PF25273"/>
    </source>
</evidence>
<name>A0A8B6BW68_MYTGA</name>
<evidence type="ECO:0000313" key="2">
    <source>
        <dbReference type="EMBL" id="VDH96817.1"/>
    </source>
</evidence>
<evidence type="ECO:0000313" key="3">
    <source>
        <dbReference type="Proteomes" id="UP000596742"/>
    </source>
</evidence>
<gene>
    <name evidence="2" type="ORF">MGAL_10B004551</name>
</gene>